<feature type="compositionally biased region" description="Basic and acidic residues" evidence="1">
    <location>
        <begin position="133"/>
        <end position="153"/>
    </location>
</feature>
<gene>
    <name evidence="2" type="ORF">LTR36_002842</name>
</gene>
<evidence type="ECO:0000256" key="1">
    <source>
        <dbReference type="SAM" id="MobiDB-lite"/>
    </source>
</evidence>
<dbReference type="AlphaFoldDB" id="A0AAV9JJ84"/>
<comment type="caution">
    <text evidence="2">The sequence shown here is derived from an EMBL/GenBank/DDBJ whole genome shotgun (WGS) entry which is preliminary data.</text>
</comment>
<evidence type="ECO:0000313" key="3">
    <source>
        <dbReference type="Proteomes" id="UP001324427"/>
    </source>
</evidence>
<sequence length="237" mass="26046">MSSTSRYSDDNGSTRRQSQKYRAAPRSVCSDTSLRSANSDYSASFHAHKAANTAGSSVRSMGRSARLANAACGMPPPDYFSSGASRQNRRMAYGNLEAHAEPSVLGARGRTERAYSGTGYADSQAGGDQYQGNRRDQYPEDRYQSRGHDHYQDQYEDDKDSVSPSDSCSQASYASSAPSKALQLRRRDIAVDGYAAASRYPHEAEWRAANPGFSANVRPYYDDANEYWVIDIRPGGK</sequence>
<feature type="region of interest" description="Disordered" evidence="1">
    <location>
        <begin position="1"/>
        <end position="35"/>
    </location>
</feature>
<name>A0AAV9JJ84_9PEZI</name>
<dbReference type="Proteomes" id="UP001324427">
    <property type="component" value="Unassembled WGS sequence"/>
</dbReference>
<dbReference type="EMBL" id="JAVFHQ010000019">
    <property type="protein sequence ID" value="KAK4545492.1"/>
    <property type="molecule type" value="Genomic_DNA"/>
</dbReference>
<feature type="region of interest" description="Disordered" evidence="1">
    <location>
        <begin position="115"/>
        <end position="179"/>
    </location>
</feature>
<feature type="compositionally biased region" description="Low complexity" evidence="1">
    <location>
        <begin position="163"/>
        <end position="179"/>
    </location>
</feature>
<proteinExistence type="predicted"/>
<organism evidence="2 3">
    <name type="scientific">Oleoguttula mirabilis</name>
    <dbReference type="NCBI Taxonomy" id="1507867"/>
    <lineage>
        <taxon>Eukaryota</taxon>
        <taxon>Fungi</taxon>
        <taxon>Dikarya</taxon>
        <taxon>Ascomycota</taxon>
        <taxon>Pezizomycotina</taxon>
        <taxon>Dothideomycetes</taxon>
        <taxon>Dothideomycetidae</taxon>
        <taxon>Mycosphaerellales</taxon>
        <taxon>Teratosphaeriaceae</taxon>
        <taxon>Oleoguttula</taxon>
    </lineage>
</organism>
<protein>
    <submittedName>
        <fullName evidence="2">Uncharacterized protein</fullName>
    </submittedName>
</protein>
<accession>A0AAV9JJ84</accession>
<evidence type="ECO:0000313" key="2">
    <source>
        <dbReference type="EMBL" id="KAK4545492.1"/>
    </source>
</evidence>
<keyword evidence="3" id="KW-1185">Reference proteome</keyword>
<reference evidence="2 3" key="1">
    <citation type="submission" date="2021-11" db="EMBL/GenBank/DDBJ databases">
        <title>Black yeast isolated from Biological Soil Crust.</title>
        <authorList>
            <person name="Kurbessoian T."/>
        </authorList>
    </citation>
    <scope>NUCLEOTIDE SEQUENCE [LARGE SCALE GENOMIC DNA]</scope>
    <source>
        <strain evidence="2 3">CCFEE 5522</strain>
    </source>
</reference>